<dbReference type="GeneID" id="85326145"/>
<organism evidence="3 4">
    <name type="scientific">Lasiosphaeria miniovina</name>
    <dbReference type="NCBI Taxonomy" id="1954250"/>
    <lineage>
        <taxon>Eukaryota</taxon>
        <taxon>Fungi</taxon>
        <taxon>Dikarya</taxon>
        <taxon>Ascomycota</taxon>
        <taxon>Pezizomycotina</taxon>
        <taxon>Sordariomycetes</taxon>
        <taxon>Sordariomycetidae</taxon>
        <taxon>Sordariales</taxon>
        <taxon>Lasiosphaeriaceae</taxon>
        <taxon>Lasiosphaeria</taxon>
    </lineage>
</organism>
<gene>
    <name evidence="3" type="ORF">B0T26DRAFT_727797</name>
</gene>
<feature type="region of interest" description="Disordered" evidence="1">
    <location>
        <begin position="203"/>
        <end position="272"/>
    </location>
</feature>
<dbReference type="Proteomes" id="UP001172101">
    <property type="component" value="Unassembled WGS sequence"/>
</dbReference>
<comment type="caution">
    <text evidence="3">The sequence shown here is derived from an EMBL/GenBank/DDBJ whole genome shotgun (WGS) entry which is preliminary data.</text>
</comment>
<evidence type="ECO:0000313" key="4">
    <source>
        <dbReference type="Proteomes" id="UP001172101"/>
    </source>
</evidence>
<feature type="compositionally biased region" description="Low complexity" evidence="1">
    <location>
        <begin position="236"/>
        <end position="261"/>
    </location>
</feature>
<name>A0AA40A0B6_9PEZI</name>
<accession>A0AA40A0B6</accession>
<keyword evidence="2" id="KW-0812">Transmembrane</keyword>
<dbReference type="AlphaFoldDB" id="A0AA40A0B6"/>
<feature type="region of interest" description="Disordered" evidence="1">
    <location>
        <begin position="1"/>
        <end position="23"/>
    </location>
</feature>
<keyword evidence="4" id="KW-1185">Reference proteome</keyword>
<feature type="transmembrane region" description="Helical" evidence="2">
    <location>
        <begin position="35"/>
        <end position="58"/>
    </location>
</feature>
<dbReference type="EMBL" id="JAUIRO010000007">
    <property type="protein sequence ID" value="KAK0706719.1"/>
    <property type="molecule type" value="Genomic_DNA"/>
</dbReference>
<sequence length="322" mass="33174">MGTAQAKRSATVRLKPAGSSATGSRGAALALSVSMFLSCASSLSLLLAVALSLLSLFLPPVSAAVSSGRDKSGDDESAAAAAAPVAVAAAATVVFRDNDDDDDPGCCAVVTNRTISADLPCHSSMVCRYAANGLPAAALSSAALLLLTLMLTLALALALVTTLPVRDTWPVPEAARGGAASAMCVSWSWSSWPSWPSLVFSTTPAPTPGFQDGKDDDKPYSPSPLPTDIHVRTSHSPNAASAFSTAAPTSRTSRRSGPSTAMMGPRSEPPLLPVLLTDDDVSGGLMRSSTRSLLRYGMLMTMASMLRCCCCCCCCCCCWLTR</sequence>
<feature type="transmembrane region" description="Helical" evidence="2">
    <location>
        <begin position="78"/>
        <end position="95"/>
    </location>
</feature>
<proteinExistence type="predicted"/>
<keyword evidence="2" id="KW-0472">Membrane</keyword>
<evidence type="ECO:0000256" key="2">
    <source>
        <dbReference type="SAM" id="Phobius"/>
    </source>
</evidence>
<dbReference type="RefSeq" id="XP_060291813.1">
    <property type="nucleotide sequence ID" value="XM_060442875.1"/>
</dbReference>
<evidence type="ECO:0000313" key="3">
    <source>
        <dbReference type="EMBL" id="KAK0706719.1"/>
    </source>
</evidence>
<evidence type="ECO:0000256" key="1">
    <source>
        <dbReference type="SAM" id="MobiDB-lite"/>
    </source>
</evidence>
<feature type="transmembrane region" description="Helical" evidence="2">
    <location>
        <begin position="138"/>
        <end position="160"/>
    </location>
</feature>
<keyword evidence="2" id="KW-1133">Transmembrane helix</keyword>
<reference evidence="3" key="1">
    <citation type="submission" date="2023-06" db="EMBL/GenBank/DDBJ databases">
        <title>Genome-scale phylogeny and comparative genomics of the fungal order Sordariales.</title>
        <authorList>
            <consortium name="Lawrence Berkeley National Laboratory"/>
            <person name="Hensen N."/>
            <person name="Bonometti L."/>
            <person name="Westerberg I."/>
            <person name="Brannstrom I.O."/>
            <person name="Guillou S."/>
            <person name="Cros-Aarteil S."/>
            <person name="Calhoun S."/>
            <person name="Haridas S."/>
            <person name="Kuo A."/>
            <person name="Mondo S."/>
            <person name="Pangilinan J."/>
            <person name="Riley R."/>
            <person name="LaButti K."/>
            <person name="Andreopoulos B."/>
            <person name="Lipzen A."/>
            <person name="Chen C."/>
            <person name="Yanf M."/>
            <person name="Daum C."/>
            <person name="Ng V."/>
            <person name="Clum A."/>
            <person name="Steindorff A."/>
            <person name="Ohm R."/>
            <person name="Martin F."/>
            <person name="Silar P."/>
            <person name="Natvig D."/>
            <person name="Lalanne C."/>
            <person name="Gautier V."/>
            <person name="Ament-velasquez S.L."/>
            <person name="Kruys A."/>
            <person name="Hutchinson M.I."/>
            <person name="Powell A.J."/>
            <person name="Barry K."/>
            <person name="Miller A.N."/>
            <person name="Grigoriev I.V."/>
            <person name="Debuchy R."/>
            <person name="Gladieux P."/>
            <person name="Thoren M.H."/>
            <person name="Johannesson H."/>
        </authorList>
    </citation>
    <scope>NUCLEOTIDE SEQUENCE</scope>
    <source>
        <strain evidence="3">SMH2392-1A</strain>
    </source>
</reference>
<protein>
    <submittedName>
        <fullName evidence="3">Uncharacterized protein</fullName>
    </submittedName>
</protein>